<keyword evidence="10" id="KW-1185">Reference proteome</keyword>
<feature type="compositionally biased region" description="Basic and acidic residues" evidence="7">
    <location>
        <begin position="1"/>
        <end position="12"/>
    </location>
</feature>
<evidence type="ECO:0000256" key="3">
    <source>
        <dbReference type="ARBA" id="ARBA00022491"/>
    </source>
</evidence>
<feature type="compositionally biased region" description="Low complexity" evidence="7">
    <location>
        <begin position="599"/>
        <end position="625"/>
    </location>
</feature>
<feature type="region of interest" description="Disordered" evidence="7">
    <location>
        <begin position="597"/>
        <end position="626"/>
    </location>
</feature>
<evidence type="ECO:0000256" key="7">
    <source>
        <dbReference type="SAM" id="MobiDB-lite"/>
    </source>
</evidence>
<feature type="compositionally biased region" description="Low complexity" evidence="7">
    <location>
        <begin position="357"/>
        <end position="369"/>
    </location>
</feature>
<evidence type="ECO:0000256" key="1">
    <source>
        <dbReference type="ARBA" id="ARBA00004123"/>
    </source>
</evidence>
<evidence type="ECO:0000256" key="2">
    <source>
        <dbReference type="ARBA" id="ARBA00007859"/>
    </source>
</evidence>
<dbReference type="Proteomes" id="UP001307889">
    <property type="component" value="Chromosome 1"/>
</dbReference>
<dbReference type="PANTHER" id="PTHR13497">
    <property type="entry name" value="HISTONE DEACETYLASE COMPLEX SUBUNIT SAP130"/>
    <property type="match status" value="1"/>
</dbReference>
<keyword evidence="6" id="KW-0539">Nucleus</keyword>
<keyword evidence="5" id="KW-0804">Transcription</keyword>
<comment type="similarity">
    <text evidence="2">Belongs to the SAP130 family.</text>
</comment>
<dbReference type="InterPro" id="IPR031963">
    <property type="entry name" value="SAP130_C"/>
</dbReference>
<comment type="subcellular location">
    <subcellularLocation>
        <location evidence="1">Nucleus</location>
    </subcellularLocation>
</comment>
<dbReference type="InterPro" id="IPR024137">
    <property type="entry name" value="His_deAcase_cplx_SAP130"/>
</dbReference>
<organism evidence="9 10">
    <name type="scientific">Nesidiocoris tenuis</name>
    <dbReference type="NCBI Taxonomy" id="355587"/>
    <lineage>
        <taxon>Eukaryota</taxon>
        <taxon>Metazoa</taxon>
        <taxon>Ecdysozoa</taxon>
        <taxon>Arthropoda</taxon>
        <taxon>Hexapoda</taxon>
        <taxon>Insecta</taxon>
        <taxon>Pterygota</taxon>
        <taxon>Neoptera</taxon>
        <taxon>Paraneoptera</taxon>
        <taxon>Hemiptera</taxon>
        <taxon>Heteroptera</taxon>
        <taxon>Panheteroptera</taxon>
        <taxon>Cimicomorpha</taxon>
        <taxon>Miridae</taxon>
        <taxon>Dicyphina</taxon>
        <taxon>Nesidiocoris</taxon>
    </lineage>
</organism>
<evidence type="ECO:0000259" key="8">
    <source>
        <dbReference type="Pfam" id="PF16014"/>
    </source>
</evidence>
<feature type="region of interest" description="Disordered" evidence="7">
    <location>
        <begin position="442"/>
        <end position="465"/>
    </location>
</feature>
<reference evidence="9 10" key="1">
    <citation type="submission" date="2023-09" db="EMBL/GenBank/DDBJ databases">
        <title>Nesidiocoris tenuis whole genome shotgun sequence.</title>
        <authorList>
            <person name="Shibata T."/>
            <person name="Shimoda M."/>
            <person name="Kobayashi T."/>
            <person name="Uehara T."/>
        </authorList>
    </citation>
    <scope>NUCLEOTIDE SEQUENCE [LARGE SCALE GENOMIC DNA]</scope>
    <source>
        <strain evidence="9 10">Japan</strain>
    </source>
</reference>
<name>A0ABN7A8V5_9HEMI</name>
<feature type="region of interest" description="Disordered" evidence="7">
    <location>
        <begin position="1"/>
        <end position="21"/>
    </location>
</feature>
<dbReference type="EMBL" id="AP028909">
    <property type="protein sequence ID" value="BES88737.1"/>
    <property type="molecule type" value="Genomic_DNA"/>
</dbReference>
<accession>A0ABN7A8V5</accession>
<keyword evidence="3" id="KW-0678">Repressor</keyword>
<keyword evidence="4" id="KW-0805">Transcription regulation</keyword>
<proteinExistence type="inferred from homology"/>
<evidence type="ECO:0000256" key="5">
    <source>
        <dbReference type="ARBA" id="ARBA00023163"/>
    </source>
</evidence>
<feature type="region of interest" description="Disordered" evidence="7">
    <location>
        <begin position="681"/>
        <end position="794"/>
    </location>
</feature>
<evidence type="ECO:0000313" key="10">
    <source>
        <dbReference type="Proteomes" id="UP001307889"/>
    </source>
</evidence>
<dbReference type="PANTHER" id="PTHR13497:SF3">
    <property type="entry name" value="HISTONE DEACETYLASE COMPLEX SUBUNIT SAP130"/>
    <property type="match status" value="1"/>
</dbReference>
<gene>
    <name evidence="9" type="ORF">NTJ_01544</name>
</gene>
<protein>
    <submittedName>
        <fullName evidence="9">Sin3A-associated protein</fullName>
    </submittedName>
</protein>
<dbReference type="Pfam" id="PF16014">
    <property type="entry name" value="SAP130_C"/>
    <property type="match status" value="1"/>
</dbReference>
<feature type="region of interest" description="Disordered" evidence="7">
    <location>
        <begin position="355"/>
        <end position="375"/>
    </location>
</feature>
<feature type="compositionally biased region" description="Low complexity" evidence="7">
    <location>
        <begin position="445"/>
        <end position="464"/>
    </location>
</feature>
<evidence type="ECO:0000256" key="4">
    <source>
        <dbReference type="ARBA" id="ARBA00023015"/>
    </source>
</evidence>
<feature type="compositionally biased region" description="Low complexity" evidence="7">
    <location>
        <begin position="740"/>
        <end position="761"/>
    </location>
</feature>
<evidence type="ECO:0000256" key="6">
    <source>
        <dbReference type="ARBA" id="ARBA00023242"/>
    </source>
</evidence>
<evidence type="ECO:0000313" key="9">
    <source>
        <dbReference type="EMBL" id="BES88737.1"/>
    </source>
</evidence>
<sequence>MSDNRDSSERPTPDQQPTQSVKLEQIRTIPGGALVRTLPPQQRFIMTPMSGSAALISSTTTIQAQVLPKVTIQGGGSNANRIGAIPMQSATSSTGTFHVPKGPAAVANISVPRSSNVATPIVRGASLQTITVAPHSMPGIASSTSASTTMQIGRPVVSHVGPWVGITTSSSNHGNIQPRQPTTAHLRPTSIHQITGNKITSQIRPLDNQRMLVHSSTTHKQVVTQQAQVQLGGGGSAGEQHGTMGAKVVAGVAGSGATVLKSYGGAVGATATARLVASSPANAANLSRITTIPSAAMAVSIHSSGTGAATAVLVPAQAASANNGGVSQGTSAKTSAAVAMVTMTSSAVQQHIGRGVGSSQQSSVHHGSGTATSIQFPGSGVQPTAAALALNTVQVSRGGGVQTKTPALVTVMLSPNVASGNNASAASSQTVGVNVAAHIKPHSVGTSSTSAPGTGGPPQTSSAGVGTLSGQTIATNQPVFIQTGGTLASQVAQKAQQLPAALIVREPVRSKDESLVSVGGGGVTIHSGTVYSLSGGSYAYDGQSYLKVQQQHQVGAGGGTSQPQPPTLLHVRQATVPTSSATPHQATLRINHPMLVLSQQQQQQQHQFASTVDSSTSTNSGSLISDGSATASIGVLAIKQTTSPRPSILRKRESDSSASPLKIMKNLTPVLTSLSVVSAASSSPTMVVSQQSQSPPLKRPESGQSVQSASSSGSTTISANSSPGESPTIAIAAKQEDDSAPSAPTPVAAAPSSSVPVSSSTGQGSAEVSPRKKPRKQQLSGNPLASEPAFSDDEMEFITEDKIKKEIKEEPADEQEKTSPKKTMSMLSAYKNNWKGRNNHFLRYTDVKPKDDKKPAFSELSNQKNINQRLNGWKLYHIVSGLEDANQDNDMYNEYDTTLCLLDNNLPKNHGVDKEHIHRLSERVKANYQRSRVTEDLKGEIEANLFTLLEHKSDVADVIHRNTVKRPLKKRERL</sequence>
<feature type="compositionally biased region" description="Low complexity" evidence="7">
    <location>
        <begin position="702"/>
        <end position="722"/>
    </location>
</feature>
<feature type="domain" description="Histone deacetylase complex subunit SAP130 C-terminal" evidence="8">
    <location>
        <begin position="601"/>
        <end position="956"/>
    </location>
</feature>